<dbReference type="Gene3D" id="3.90.1860.10">
    <property type="entry name" value="tRNA-splicing ligase RtcB"/>
    <property type="match status" value="1"/>
</dbReference>
<keyword evidence="9 15" id="KW-0464">Manganese</keyword>
<dbReference type="SUPFAM" id="SSF103365">
    <property type="entry name" value="Hypothetical protein PH1602"/>
    <property type="match status" value="1"/>
</dbReference>
<feature type="binding site" evidence="14">
    <location>
        <position position="320"/>
    </location>
    <ligand>
        <name>GMP</name>
        <dbReference type="ChEBI" id="CHEBI:58115"/>
    </ligand>
</feature>
<dbReference type="InterPro" id="IPR036025">
    <property type="entry name" value="RtcB-like_sf"/>
</dbReference>
<evidence type="ECO:0000256" key="13">
    <source>
        <dbReference type="PIRSR" id="PIRSR601233-1"/>
    </source>
</evidence>
<evidence type="ECO:0000256" key="8">
    <source>
        <dbReference type="ARBA" id="ARBA00023134"/>
    </source>
</evidence>
<evidence type="ECO:0000256" key="7">
    <source>
        <dbReference type="ARBA" id="ARBA00022800"/>
    </source>
</evidence>
<feature type="binding site" evidence="14">
    <location>
        <begin position="171"/>
        <end position="175"/>
    </location>
    <ligand>
        <name>GMP</name>
        <dbReference type="ChEBI" id="CHEBI:58115"/>
    </ligand>
</feature>
<dbReference type="GO" id="GO:0006281">
    <property type="term" value="P:DNA repair"/>
    <property type="evidence" value="ECO:0007669"/>
    <property type="project" value="TreeGrafter"/>
</dbReference>
<sequence>MTQSNFDYQHVDGGVPIKMWTRGVPVDDKAREQLRKAAQMPFVFKHVAAMPDVHVGIGATVGSVIPTKGAVIPAAVGVDIGCGMMAARTSLMASDLPDNLEAIRSAIERAVPHGRDVGRGKRDTGSWGDPPAAIVDAWATLVERFDRITAKYPRFKNTNQLVHLGTLGTGNHFIELCLDTEQRVWIMLHSGSRGVGNAIGTFFIELAKQDMRKWFINLPDEDLAYFPEGTDHFDDYVEAVEWAQDFAALNRRMMMTNVIRALRGQIAKPFDAELEAVNCHHNYVQRENHFGKNVLVTRKGAVRAAKGTMGIIPGSMGAKSFIVRGLGNAESFDSCSHGAGRVMSRTQAKKLVTLDEHIRDTQGVECRKDESVLDETPKAYKPIEAVMAAQADLVEIVHTLKQVVCVKG</sequence>
<feature type="binding site" evidence="14">
    <location>
        <begin position="337"/>
        <end position="340"/>
    </location>
    <ligand>
        <name>GMP</name>
        <dbReference type="ChEBI" id="CHEBI:58115"/>
    </ligand>
</feature>
<dbReference type="AlphaFoldDB" id="A0A418YXU7"/>
<comment type="caution">
    <text evidence="16">The sequence shown here is derived from an EMBL/GenBank/DDBJ whole genome shotgun (WGS) entry which is preliminary data.</text>
</comment>
<evidence type="ECO:0000256" key="9">
    <source>
        <dbReference type="ARBA" id="ARBA00023211"/>
    </source>
</evidence>
<dbReference type="EC" id="6.5.1.8" evidence="3"/>
<dbReference type="GO" id="GO:0006396">
    <property type="term" value="P:RNA processing"/>
    <property type="evidence" value="ECO:0007669"/>
    <property type="project" value="InterPro"/>
</dbReference>
<evidence type="ECO:0000313" key="17">
    <source>
        <dbReference type="Proteomes" id="UP000283469"/>
    </source>
</evidence>
<evidence type="ECO:0000256" key="14">
    <source>
        <dbReference type="PIRSR" id="PIRSR601233-2"/>
    </source>
</evidence>
<comment type="subunit">
    <text evidence="2">Monomer.</text>
</comment>
<feature type="binding site" evidence="15">
    <location>
        <position position="281"/>
    </location>
    <ligand>
        <name>Mn(2+)</name>
        <dbReference type="ChEBI" id="CHEBI:29035"/>
        <label>2</label>
    </ligand>
</feature>
<proteinExistence type="inferred from homology"/>
<comment type="cofactor">
    <cofactor evidence="15">
        <name>Mn(2+)</name>
        <dbReference type="ChEBI" id="CHEBI:29035"/>
    </cofactor>
    <text evidence="15">Binds 2 manganese ions per subunit.</text>
</comment>
<dbReference type="PANTHER" id="PTHR43749:SF2">
    <property type="entry name" value="RNA-SPLICING LIGASE RTCB"/>
    <property type="match status" value="1"/>
</dbReference>
<feature type="binding site" evidence="14">
    <location>
        <begin position="313"/>
        <end position="316"/>
    </location>
    <ligand>
        <name>GMP</name>
        <dbReference type="ChEBI" id="CHEBI:58115"/>
    </ligand>
</feature>
<keyword evidence="17" id="KW-1185">Reference proteome</keyword>
<evidence type="ECO:0000256" key="11">
    <source>
        <dbReference type="ARBA" id="ARBA00047746"/>
    </source>
</evidence>
<evidence type="ECO:0000256" key="1">
    <source>
        <dbReference type="ARBA" id="ARBA00008071"/>
    </source>
</evidence>
<evidence type="ECO:0000256" key="12">
    <source>
        <dbReference type="ARBA" id="ARBA00049514"/>
    </source>
</evidence>
<comment type="catalytic activity">
    <reaction evidence="12">
        <text>a 3'-end 2',3'-cyclophospho-ribonucleotide-RNA + a 5'-end dephospho-ribonucleoside-RNA + GTP + H2O = a ribonucleotidyl-ribonucleotide-RNA + GMP + diphosphate + H(+)</text>
        <dbReference type="Rhea" id="RHEA:68080"/>
        <dbReference type="Rhea" id="RHEA-COMP:10464"/>
        <dbReference type="Rhea" id="RHEA-COMP:13936"/>
        <dbReference type="Rhea" id="RHEA-COMP:17355"/>
        <dbReference type="ChEBI" id="CHEBI:15377"/>
        <dbReference type="ChEBI" id="CHEBI:15378"/>
        <dbReference type="ChEBI" id="CHEBI:33019"/>
        <dbReference type="ChEBI" id="CHEBI:37565"/>
        <dbReference type="ChEBI" id="CHEBI:58115"/>
        <dbReference type="ChEBI" id="CHEBI:83064"/>
        <dbReference type="ChEBI" id="CHEBI:138284"/>
        <dbReference type="ChEBI" id="CHEBI:173118"/>
        <dbReference type="EC" id="6.5.1.8"/>
    </reaction>
</comment>
<feature type="binding site" evidence="14">
    <location>
        <begin position="281"/>
        <end position="282"/>
    </location>
    <ligand>
        <name>GMP</name>
        <dbReference type="ChEBI" id="CHEBI:58115"/>
    </ligand>
</feature>
<keyword evidence="7" id="KW-0692">RNA repair</keyword>
<evidence type="ECO:0000256" key="3">
    <source>
        <dbReference type="ARBA" id="ARBA00012726"/>
    </source>
</evidence>
<evidence type="ECO:0000256" key="5">
    <source>
        <dbReference type="ARBA" id="ARBA00022723"/>
    </source>
</evidence>
<evidence type="ECO:0000256" key="15">
    <source>
        <dbReference type="PIRSR" id="PIRSR601233-3"/>
    </source>
</evidence>
<name>A0A418YXU7_9SPHN</name>
<organism evidence="16 17">
    <name type="scientific">Sphingobium terrigena</name>
    <dbReference type="NCBI Taxonomy" id="2304063"/>
    <lineage>
        <taxon>Bacteria</taxon>
        <taxon>Pseudomonadati</taxon>
        <taxon>Pseudomonadota</taxon>
        <taxon>Alphaproteobacteria</taxon>
        <taxon>Sphingomonadales</taxon>
        <taxon>Sphingomonadaceae</taxon>
        <taxon>Sphingobium</taxon>
    </lineage>
</organism>
<gene>
    <name evidence="16" type="ORF">D0Z70_03820</name>
</gene>
<feature type="active site" description="GMP-histidine intermediate" evidence="13">
    <location>
        <position position="337"/>
    </location>
</feature>
<feature type="binding site" evidence="15">
    <location>
        <position position="79"/>
    </location>
    <ligand>
        <name>Mn(2+)</name>
        <dbReference type="ChEBI" id="CHEBI:29035"/>
        <label>1</label>
    </ligand>
</feature>
<dbReference type="InterPro" id="IPR001233">
    <property type="entry name" value="RtcB"/>
</dbReference>
<keyword evidence="4" id="KW-0436">Ligase</keyword>
<dbReference type="GO" id="GO:0042245">
    <property type="term" value="P:RNA repair"/>
    <property type="evidence" value="ECO:0007669"/>
    <property type="project" value="UniProtKB-KW"/>
</dbReference>
<keyword evidence="6 14" id="KW-0547">Nucleotide-binding</keyword>
<feature type="binding site" evidence="15">
    <location>
        <position position="172"/>
    </location>
    <ligand>
        <name>Mn(2+)</name>
        <dbReference type="ChEBI" id="CHEBI:29035"/>
        <label>1</label>
    </ligand>
</feature>
<evidence type="ECO:0000256" key="2">
    <source>
        <dbReference type="ARBA" id="ARBA00011245"/>
    </source>
</evidence>
<dbReference type="InterPro" id="IPR052915">
    <property type="entry name" value="RtcB-like"/>
</dbReference>
<dbReference type="PANTHER" id="PTHR43749">
    <property type="entry name" value="RNA-SPLICING LIGASE RTCB"/>
    <property type="match status" value="1"/>
</dbReference>
<comment type="catalytic activity">
    <reaction evidence="11">
        <text>a 3'-end 3'-phospho-ribonucleotide-RNA + a 5'-end dephospho-ribonucleoside-RNA + GTP = a ribonucleotidyl-ribonucleotide-RNA + GMP + diphosphate</text>
        <dbReference type="Rhea" id="RHEA:68076"/>
        <dbReference type="Rhea" id="RHEA-COMP:10463"/>
        <dbReference type="Rhea" id="RHEA-COMP:13936"/>
        <dbReference type="Rhea" id="RHEA-COMP:17355"/>
        <dbReference type="ChEBI" id="CHEBI:33019"/>
        <dbReference type="ChEBI" id="CHEBI:37565"/>
        <dbReference type="ChEBI" id="CHEBI:58115"/>
        <dbReference type="ChEBI" id="CHEBI:83062"/>
        <dbReference type="ChEBI" id="CHEBI:138284"/>
        <dbReference type="ChEBI" id="CHEBI:173118"/>
        <dbReference type="EC" id="6.5.1.8"/>
    </reaction>
</comment>
<evidence type="ECO:0000256" key="10">
    <source>
        <dbReference type="ARBA" id="ARBA00030221"/>
    </source>
</evidence>
<protein>
    <recommendedName>
        <fullName evidence="10">3'-phosphate/5'-hydroxy nucleic acid ligase</fullName>
        <ecNumber evidence="3">6.5.1.8</ecNumber>
    </recommendedName>
    <alternativeName>
        <fullName evidence="10">3'-phosphate/5'-hydroxy nucleic acid ligase</fullName>
    </alternativeName>
</protein>
<evidence type="ECO:0000313" key="16">
    <source>
        <dbReference type="EMBL" id="RJG57404.1"/>
    </source>
</evidence>
<dbReference type="GO" id="GO:0170057">
    <property type="term" value="F:RNA ligase (GTP) activity"/>
    <property type="evidence" value="ECO:0007669"/>
    <property type="project" value="UniProtKB-EC"/>
</dbReference>
<dbReference type="EMBL" id="QVRA01000002">
    <property type="protein sequence ID" value="RJG57404.1"/>
    <property type="molecule type" value="Genomic_DNA"/>
</dbReference>
<reference evidence="16 17" key="1">
    <citation type="submission" date="2018-08" db="EMBL/GenBank/DDBJ databases">
        <title>Sphingobium sp. EO9.</title>
        <authorList>
            <person name="Park Y."/>
            <person name="Kim K.H."/>
            <person name="Jeon C.O."/>
        </authorList>
    </citation>
    <scope>NUCLEOTIDE SEQUENCE [LARGE SCALE GENOMIC DNA]</scope>
    <source>
        <strain evidence="16 17">EO9</strain>
    </source>
</reference>
<feature type="binding site" evidence="15">
    <location>
        <position position="189"/>
    </location>
    <ligand>
        <name>Mn(2+)</name>
        <dbReference type="ChEBI" id="CHEBI:29035"/>
        <label>2</label>
    </ligand>
</feature>
<evidence type="ECO:0000256" key="6">
    <source>
        <dbReference type="ARBA" id="ARBA00022741"/>
    </source>
</evidence>
<feature type="binding site" evidence="14">
    <location>
        <position position="407"/>
    </location>
    <ligand>
        <name>GMP</name>
        <dbReference type="ChEBI" id="CHEBI:58115"/>
    </ligand>
</feature>
<dbReference type="GO" id="GO:0003909">
    <property type="term" value="F:DNA ligase activity"/>
    <property type="evidence" value="ECO:0007669"/>
    <property type="project" value="TreeGrafter"/>
</dbReference>
<dbReference type="OrthoDB" id="9802323at2"/>
<dbReference type="FunFam" id="3.90.1860.10:FF:000002">
    <property type="entry name" value="RNA-splicing ligase RtcB"/>
    <property type="match status" value="1"/>
</dbReference>
<keyword evidence="5 15" id="KW-0479">Metal-binding</keyword>
<dbReference type="Pfam" id="PF01139">
    <property type="entry name" value="RtcB"/>
    <property type="match status" value="1"/>
</dbReference>
<dbReference type="GO" id="GO:0030145">
    <property type="term" value="F:manganese ion binding"/>
    <property type="evidence" value="ECO:0007669"/>
    <property type="project" value="TreeGrafter"/>
</dbReference>
<evidence type="ECO:0000256" key="4">
    <source>
        <dbReference type="ARBA" id="ARBA00022598"/>
    </source>
</evidence>
<dbReference type="GO" id="GO:0005525">
    <property type="term" value="F:GTP binding"/>
    <property type="evidence" value="ECO:0007669"/>
    <property type="project" value="UniProtKB-KW"/>
</dbReference>
<keyword evidence="8 14" id="KW-0342">GTP-binding</keyword>
<dbReference type="Proteomes" id="UP000283469">
    <property type="component" value="Unassembled WGS sequence"/>
</dbReference>
<comment type="similarity">
    <text evidence="1">Belongs to the RtcB family.</text>
</comment>
<accession>A0A418YXU7</accession>